<accession>A0A6A6EGI7</accession>
<dbReference type="AlphaFoldDB" id="A0A6A6EGI7"/>
<name>A0A6A6EGI7_9PEZI</name>
<dbReference type="Proteomes" id="UP000800200">
    <property type="component" value="Unassembled WGS sequence"/>
</dbReference>
<organism evidence="1 2">
    <name type="scientific">Zopfia rhizophila CBS 207.26</name>
    <dbReference type="NCBI Taxonomy" id="1314779"/>
    <lineage>
        <taxon>Eukaryota</taxon>
        <taxon>Fungi</taxon>
        <taxon>Dikarya</taxon>
        <taxon>Ascomycota</taxon>
        <taxon>Pezizomycotina</taxon>
        <taxon>Dothideomycetes</taxon>
        <taxon>Dothideomycetes incertae sedis</taxon>
        <taxon>Zopfiaceae</taxon>
        <taxon>Zopfia</taxon>
    </lineage>
</organism>
<keyword evidence="2" id="KW-1185">Reference proteome</keyword>
<sequence length="56" mass="6431">MVQHVGVHQQVPITDAEPQILRARHVDFTDLDRGLSQQFQESCWLSSTLQQRCLPS</sequence>
<dbReference type="EMBL" id="ML994620">
    <property type="protein sequence ID" value="KAF2189768.1"/>
    <property type="molecule type" value="Genomic_DNA"/>
</dbReference>
<proteinExistence type="predicted"/>
<reference evidence="1" key="1">
    <citation type="journal article" date="2020" name="Stud. Mycol.">
        <title>101 Dothideomycetes genomes: a test case for predicting lifestyles and emergence of pathogens.</title>
        <authorList>
            <person name="Haridas S."/>
            <person name="Albert R."/>
            <person name="Binder M."/>
            <person name="Bloem J."/>
            <person name="Labutti K."/>
            <person name="Salamov A."/>
            <person name="Andreopoulos B."/>
            <person name="Baker S."/>
            <person name="Barry K."/>
            <person name="Bills G."/>
            <person name="Bluhm B."/>
            <person name="Cannon C."/>
            <person name="Castanera R."/>
            <person name="Culley D."/>
            <person name="Daum C."/>
            <person name="Ezra D."/>
            <person name="Gonzalez J."/>
            <person name="Henrissat B."/>
            <person name="Kuo A."/>
            <person name="Liang C."/>
            <person name="Lipzen A."/>
            <person name="Lutzoni F."/>
            <person name="Magnuson J."/>
            <person name="Mondo S."/>
            <person name="Nolan M."/>
            <person name="Ohm R."/>
            <person name="Pangilinan J."/>
            <person name="Park H.-J."/>
            <person name="Ramirez L."/>
            <person name="Alfaro M."/>
            <person name="Sun H."/>
            <person name="Tritt A."/>
            <person name="Yoshinaga Y."/>
            <person name="Zwiers L.-H."/>
            <person name="Turgeon B."/>
            <person name="Goodwin S."/>
            <person name="Spatafora J."/>
            <person name="Crous P."/>
            <person name="Grigoriev I."/>
        </authorList>
    </citation>
    <scope>NUCLEOTIDE SEQUENCE</scope>
    <source>
        <strain evidence="1">CBS 207.26</strain>
    </source>
</reference>
<protein>
    <submittedName>
        <fullName evidence="1">Uncharacterized protein</fullName>
    </submittedName>
</protein>
<evidence type="ECO:0000313" key="2">
    <source>
        <dbReference type="Proteomes" id="UP000800200"/>
    </source>
</evidence>
<evidence type="ECO:0000313" key="1">
    <source>
        <dbReference type="EMBL" id="KAF2189768.1"/>
    </source>
</evidence>
<gene>
    <name evidence="1" type="ORF">K469DRAFT_701027</name>
</gene>